<organism evidence="2 3">
    <name type="scientific">Aquirufa antheringensis</name>
    <dbReference type="NCBI Taxonomy" id="2516559"/>
    <lineage>
        <taxon>Bacteria</taxon>
        <taxon>Pseudomonadati</taxon>
        <taxon>Bacteroidota</taxon>
        <taxon>Cytophagia</taxon>
        <taxon>Cytophagales</taxon>
        <taxon>Flectobacillaceae</taxon>
        <taxon>Aquirufa</taxon>
    </lineage>
</organism>
<accession>A0A4Q9BFU9</accession>
<evidence type="ECO:0000259" key="1">
    <source>
        <dbReference type="Pfam" id="PF13439"/>
    </source>
</evidence>
<dbReference type="PANTHER" id="PTHR12526">
    <property type="entry name" value="GLYCOSYLTRANSFERASE"/>
    <property type="match status" value="1"/>
</dbReference>
<keyword evidence="3" id="KW-1185">Reference proteome</keyword>
<dbReference type="Pfam" id="PF13692">
    <property type="entry name" value="Glyco_trans_1_4"/>
    <property type="match status" value="1"/>
</dbReference>
<evidence type="ECO:0000313" key="2">
    <source>
        <dbReference type="EMBL" id="TBH74443.1"/>
    </source>
</evidence>
<comment type="caution">
    <text evidence="2">The sequence shown here is derived from an EMBL/GenBank/DDBJ whole genome shotgun (WGS) entry which is preliminary data.</text>
</comment>
<reference evidence="2 3" key="1">
    <citation type="submission" date="2019-02" db="EMBL/GenBank/DDBJ databases">
        <title>Genome of a new Bacteroidetes strain.</title>
        <authorList>
            <person name="Pitt A."/>
        </authorList>
    </citation>
    <scope>NUCLEOTIDE SEQUENCE [LARGE SCALE GENOMIC DNA]</scope>
    <source>
        <strain evidence="2 3">103A-SOEBACH</strain>
    </source>
</reference>
<dbReference type="GO" id="GO:0016757">
    <property type="term" value="F:glycosyltransferase activity"/>
    <property type="evidence" value="ECO:0007669"/>
    <property type="project" value="UniProtKB-ARBA"/>
</dbReference>
<dbReference type="Proteomes" id="UP000293583">
    <property type="component" value="Unassembled WGS sequence"/>
</dbReference>
<dbReference type="OrthoDB" id="9768685at2"/>
<dbReference type="SUPFAM" id="SSF53756">
    <property type="entry name" value="UDP-Glycosyltransferase/glycogen phosphorylase"/>
    <property type="match status" value="1"/>
</dbReference>
<dbReference type="PANTHER" id="PTHR12526:SF637">
    <property type="entry name" value="GLYCOSYLTRANSFERASE EPSF-RELATED"/>
    <property type="match status" value="1"/>
</dbReference>
<dbReference type="Gene3D" id="3.40.50.2000">
    <property type="entry name" value="Glycogen Phosphorylase B"/>
    <property type="match status" value="2"/>
</dbReference>
<proteinExistence type="predicted"/>
<evidence type="ECO:0000313" key="3">
    <source>
        <dbReference type="Proteomes" id="UP000293583"/>
    </source>
</evidence>
<dbReference type="AlphaFoldDB" id="A0A4Q9BFU9"/>
<protein>
    <submittedName>
        <fullName evidence="2">Glycosyltransferase</fullName>
    </submittedName>
</protein>
<dbReference type="RefSeq" id="WP_130922902.1">
    <property type="nucleotide sequence ID" value="NZ_JAANOM010000001.1"/>
</dbReference>
<dbReference type="Pfam" id="PF13439">
    <property type="entry name" value="Glyco_transf_4"/>
    <property type="match status" value="1"/>
</dbReference>
<keyword evidence="2" id="KW-0808">Transferase</keyword>
<dbReference type="InterPro" id="IPR028098">
    <property type="entry name" value="Glyco_trans_4-like_N"/>
</dbReference>
<dbReference type="EMBL" id="SEWY01000002">
    <property type="protein sequence ID" value="TBH74443.1"/>
    <property type="molecule type" value="Genomic_DNA"/>
</dbReference>
<name>A0A4Q9BFU9_9BACT</name>
<feature type="domain" description="Glycosyltransferase subfamily 4-like N-terminal" evidence="1">
    <location>
        <begin position="18"/>
        <end position="222"/>
    </location>
</feature>
<sequence length="401" mass="44437">MSAKKLHIVLLSYHDSNGGAGIAAGRLKVALEKEGHQVDYLVREKSSTSSALKFGNGLISWLKFIAERLFFLRFEKDKSIRFLFNPGVFGSDISKHSLIQQADIVHLHWVNFGFLSVDDIASLTRLNKPVFWTLHDMWAFTGGCHHSGSCEHFQLSCGDCKFLKNPNPTDLSHRMWEAKKTGFAEKNLHIITCSDWLGNRARQSSILGGHSIKTIPNAIDTEFFSPNASSLGLDPNKKYVLFVAMRVNAPAKGFHLLKEALQYLDADTTELLIVGGELAEVLPLKAHNFGQVSDPAKMRDIYAAADVFVTPSLEENLPNTIMEAMACGTSCVGFEVGGIPEMIEHEVTGYVAQAFDPKDLAKGIQWSLNNKKAGPKSRERALQLYNQTIVAQQHLAYYAQA</sequence>
<gene>
    <name evidence="2" type="ORF">EWU20_04685</name>
</gene>